<dbReference type="InterPro" id="IPR058651">
    <property type="entry name" value="HTH_VMAP-M9"/>
</dbReference>
<dbReference type="Pfam" id="PF26355">
    <property type="entry name" value="HTH_VMAP-M9"/>
    <property type="match status" value="1"/>
</dbReference>
<dbReference type="Pfam" id="PF00931">
    <property type="entry name" value="NB-ARC"/>
    <property type="match status" value="1"/>
</dbReference>
<keyword evidence="2" id="KW-0677">Repeat</keyword>
<dbReference type="InterPro" id="IPR020472">
    <property type="entry name" value="WD40_PAC1"/>
</dbReference>
<feature type="repeat" description="WD" evidence="3">
    <location>
        <begin position="603"/>
        <end position="644"/>
    </location>
</feature>
<evidence type="ECO:0000259" key="5">
    <source>
        <dbReference type="Pfam" id="PF26355"/>
    </source>
</evidence>
<dbReference type="PROSITE" id="PS50082">
    <property type="entry name" value="WD_REPEATS_2"/>
    <property type="match status" value="6"/>
</dbReference>
<sequence>MTRKVVVGSLHKLRRIEVMDFEEAFKVADAAVFAKTNRHLKDIETAMLRAAWQRKKYDEIAETQGYTSEYLKHDVGPKLWKLLSEALGEKVSKINFQMALERRRHLSFLEAGQTHLGEVVQIKESITPDSGLERMVPEKVLTDRRQDWGEAIDVSVFYGRMTELTTLEQWIVQDRCRLVALLGIGGIGKTALSINSAQQIQDKFEYLIWRSLRHAPPLKEVLTNLLQFLNNQQKSEIPKTLDGKVSLLIDCLRQHRCLLVLDNFEAILHVSDRTWHYSEACEEYGELLRRVGETPHQSCLVITSREKPKELASLEGKTLPVRSLQLKGLKEVEGQKIFMDKGFFSGSEVEWRVLISHYSGNPLALKIVANTIQELFSGNISEFLKQNSFVVGAIRGLLEQQFAQLPDLEKEIMYWLAINREPIAFTELQDNFLPVVAKTKLLDALINLQQRALIEQTLEKFTQQPVVMEYVNEQLIELICEEILIEKPVFLHKYFLLKATANHYFINIHIRVLLDPILAKLLMMIGSKEAVEYKLNQILLNLQEKSPNYPSYLSGNIINLLVQLKIDLTGYNFSHLTIWQAYLQNVNLHSVNFAHSDLSKSIFTENLGGILAMAFSPDGQILATSDTNGEIHLWRLANSKKIFICKGHTNWTFSVAFSPEGNILASGSYDQTVKLWDLSDGKCLKTLSGHTSYVQSVAFSPQGKTLVSSSHDQTIKLWDVSDGKCLKTLSKHTNYVQAIAFLDSQTLASGSHDQTVKLWDLSDGKCLKTLQGHNSWVSSIAFNPESNILASGSHDQTVKLWDLSDGKCLKTLQGHNSWVSSVAFSPENNILASGSHDQTIKLWDLTQVNV</sequence>
<evidence type="ECO:0000313" key="7">
    <source>
        <dbReference type="Proteomes" id="UP000076925"/>
    </source>
</evidence>
<dbReference type="STRING" id="128403.WA1_25150"/>
<dbReference type="SMART" id="SM00320">
    <property type="entry name" value="WD40"/>
    <property type="match status" value="6"/>
</dbReference>
<dbReference type="SUPFAM" id="SSF50978">
    <property type="entry name" value="WD40 repeat-like"/>
    <property type="match status" value="1"/>
</dbReference>
<organism evidence="6 7">
    <name type="scientific">Scytonema hofmannii PCC 7110</name>
    <dbReference type="NCBI Taxonomy" id="128403"/>
    <lineage>
        <taxon>Bacteria</taxon>
        <taxon>Bacillati</taxon>
        <taxon>Cyanobacteriota</taxon>
        <taxon>Cyanophyceae</taxon>
        <taxon>Nostocales</taxon>
        <taxon>Scytonemataceae</taxon>
        <taxon>Scytonema</taxon>
    </lineage>
</organism>
<feature type="repeat" description="WD" evidence="3">
    <location>
        <begin position="645"/>
        <end position="686"/>
    </location>
</feature>
<dbReference type="PROSITE" id="PS00678">
    <property type="entry name" value="WD_REPEATS_1"/>
    <property type="match status" value="5"/>
</dbReference>
<dbReference type="InterPro" id="IPR015943">
    <property type="entry name" value="WD40/YVTN_repeat-like_dom_sf"/>
</dbReference>
<feature type="repeat" description="WD" evidence="3">
    <location>
        <begin position="812"/>
        <end position="850"/>
    </location>
</feature>
<dbReference type="InterPro" id="IPR027417">
    <property type="entry name" value="P-loop_NTPase"/>
</dbReference>
<evidence type="ECO:0000256" key="3">
    <source>
        <dbReference type="PROSITE-ProRule" id="PRU00221"/>
    </source>
</evidence>
<dbReference type="PANTHER" id="PTHR22847:SF637">
    <property type="entry name" value="WD REPEAT DOMAIN 5B"/>
    <property type="match status" value="1"/>
</dbReference>
<dbReference type="AlphaFoldDB" id="A0A139X8A1"/>
<dbReference type="Proteomes" id="UP000076925">
    <property type="component" value="Unassembled WGS sequence"/>
</dbReference>
<dbReference type="EMBL" id="ANNX02000026">
    <property type="protein sequence ID" value="KYC40906.1"/>
    <property type="molecule type" value="Genomic_DNA"/>
</dbReference>
<keyword evidence="1 3" id="KW-0853">WD repeat</keyword>
<dbReference type="SUPFAM" id="SSF141571">
    <property type="entry name" value="Pentapeptide repeat-like"/>
    <property type="match status" value="1"/>
</dbReference>
<comment type="caution">
    <text evidence="6">The sequence shown here is derived from an EMBL/GenBank/DDBJ whole genome shotgun (WGS) entry which is preliminary data.</text>
</comment>
<reference evidence="6 7" key="1">
    <citation type="journal article" date="2013" name="Genome Biol. Evol.">
        <title>Genomes of Stigonematalean cyanobacteria (subsection V) and the evolution of oxygenic photosynthesis from prokaryotes to plastids.</title>
        <authorList>
            <person name="Dagan T."/>
            <person name="Roettger M."/>
            <person name="Stucken K."/>
            <person name="Landan G."/>
            <person name="Koch R."/>
            <person name="Major P."/>
            <person name="Gould S.B."/>
            <person name="Goremykin V.V."/>
            <person name="Rippka R."/>
            <person name="Tandeau de Marsac N."/>
            <person name="Gugger M."/>
            <person name="Lockhart P.J."/>
            <person name="Allen J.F."/>
            <person name="Brune I."/>
            <person name="Maus I."/>
            <person name="Puhler A."/>
            <person name="Martin W.F."/>
        </authorList>
    </citation>
    <scope>NUCLEOTIDE SEQUENCE [LARGE SCALE GENOMIC DNA]</scope>
    <source>
        <strain evidence="6 7">PCC 7110</strain>
    </source>
</reference>
<dbReference type="InterPro" id="IPR019775">
    <property type="entry name" value="WD40_repeat_CS"/>
</dbReference>
<evidence type="ECO:0000256" key="1">
    <source>
        <dbReference type="ARBA" id="ARBA00022574"/>
    </source>
</evidence>
<dbReference type="Pfam" id="PF00805">
    <property type="entry name" value="Pentapeptide"/>
    <property type="match status" value="1"/>
</dbReference>
<evidence type="ECO:0000313" key="6">
    <source>
        <dbReference type="EMBL" id="KYC40906.1"/>
    </source>
</evidence>
<feature type="domain" description="NB-ARC" evidence="4">
    <location>
        <begin position="164"/>
        <end position="263"/>
    </location>
</feature>
<feature type="repeat" description="WD" evidence="3">
    <location>
        <begin position="729"/>
        <end position="769"/>
    </location>
</feature>
<dbReference type="PROSITE" id="PS50294">
    <property type="entry name" value="WD_REPEATS_REGION"/>
    <property type="match status" value="6"/>
</dbReference>
<name>A0A139X8A1_9CYAN</name>
<dbReference type="SUPFAM" id="SSF52540">
    <property type="entry name" value="P-loop containing nucleoside triphosphate hydrolases"/>
    <property type="match status" value="1"/>
</dbReference>
<feature type="repeat" description="WD" evidence="3">
    <location>
        <begin position="770"/>
        <end position="811"/>
    </location>
</feature>
<dbReference type="InterPro" id="IPR001646">
    <property type="entry name" value="5peptide_repeat"/>
</dbReference>
<feature type="repeat" description="WD" evidence="3">
    <location>
        <begin position="687"/>
        <end position="728"/>
    </location>
</feature>
<evidence type="ECO:0000256" key="2">
    <source>
        <dbReference type="ARBA" id="ARBA00022737"/>
    </source>
</evidence>
<protein>
    <submittedName>
        <fullName evidence="6">Uncharacterized protein</fullName>
    </submittedName>
</protein>
<dbReference type="Pfam" id="PF00400">
    <property type="entry name" value="WD40"/>
    <property type="match status" value="5"/>
</dbReference>
<dbReference type="InterPro" id="IPR001680">
    <property type="entry name" value="WD40_rpt"/>
</dbReference>
<dbReference type="InterPro" id="IPR036322">
    <property type="entry name" value="WD40_repeat_dom_sf"/>
</dbReference>
<dbReference type="Gene3D" id="2.130.10.10">
    <property type="entry name" value="YVTN repeat-like/Quinoprotein amine dehydrogenase"/>
    <property type="match status" value="3"/>
</dbReference>
<dbReference type="PRINTS" id="PR00364">
    <property type="entry name" value="DISEASERSIST"/>
</dbReference>
<dbReference type="PRINTS" id="PR00320">
    <property type="entry name" value="GPROTEINBRPT"/>
</dbReference>
<dbReference type="InterPro" id="IPR002182">
    <property type="entry name" value="NB-ARC"/>
</dbReference>
<dbReference type="Gene3D" id="3.40.50.300">
    <property type="entry name" value="P-loop containing nucleotide triphosphate hydrolases"/>
    <property type="match status" value="1"/>
</dbReference>
<proteinExistence type="predicted"/>
<dbReference type="CDD" id="cd00200">
    <property type="entry name" value="WD40"/>
    <property type="match status" value="1"/>
</dbReference>
<dbReference type="PANTHER" id="PTHR22847">
    <property type="entry name" value="WD40 REPEAT PROTEIN"/>
    <property type="match status" value="1"/>
</dbReference>
<evidence type="ECO:0000259" key="4">
    <source>
        <dbReference type="Pfam" id="PF00931"/>
    </source>
</evidence>
<accession>A0A139X8A1</accession>
<gene>
    <name evidence="6" type="ORF">WA1_25150</name>
</gene>
<feature type="domain" description="vWA-MoxR associated protein N-terminal HTH" evidence="5">
    <location>
        <begin position="19"/>
        <end position="103"/>
    </location>
</feature>
<dbReference type="GO" id="GO:0043531">
    <property type="term" value="F:ADP binding"/>
    <property type="evidence" value="ECO:0007669"/>
    <property type="project" value="InterPro"/>
</dbReference>
<keyword evidence="7" id="KW-1185">Reference proteome</keyword>